<dbReference type="Pfam" id="PF04616">
    <property type="entry name" value="Glyco_hydro_43"/>
    <property type="match status" value="1"/>
</dbReference>
<dbReference type="Proteomes" id="UP000628463">
    <property type="component" value="Unassembled WGS sequence"/>
</dbReference>
<evidence type="ECO:0000256" key="3">
    <source>
        <dbReference type="ARBA" id="ARBA00023295"/>
    </source>
</evidence>
<reference evidence="6 7" key="1">
    <citation type="submission" date="2020-08" db="EMBL/GenBank/DDBJ databases">
        <title>Genome public.</title>
        <authorList>
            <person name="Liu C."/>
            <person name="Sun Q."/>
        </authorList>
    </citation>
    <scope>NUCLEOTIDE SEQUENCE [LARGE SCALE GENOMIC DNA]</scope>
    <source>
        <strain evidence="6 7">NSJ-43</strain>
    </source>
</reference>
<accession>A0ABR7FWE3</accession>
<evidence type="ECO:0000256" key="2">
    <source>
        <dbReference type="ARBA" id="ARBA00022801"/>
    </source>
</evidence>
<keyword evidence="7" id="KW-1185">Reference proteome</keyword>
<dbReference type="EMBL" id="JACOPD010000001">
    <property type="protein sequence ID" value="MBC5679538.1"/>
    <property type="molecule type" value="Genomic_DNA"/>
</dbReference>
<dbReference type="InterPro" id="IPR023296">
    <property type="entry name" value="Glyco_hydro_beta-prop_sf"/>
</dbReference>
<dbReference type="PANTHER" id="PTHR42812">
    <property type="entry name" value="BETA-XYLOSIDASE"/>
    <property type="match status" value="1"/>
</dbReference>
<dbReference type="Pfam" id="PF17851">
    <property type="entry name" value="GH43_C2"/>
    <property type="match status" value="1"/>
</dbReference>
<dbReference type="PANTHER" id="PTHR42812:SF12">
    <property type="entry name" value="BETA-XYLOSIDASE-RELATED"/>
    <property type="match status" value="1"/>
</dbReference>
<dbReference type="GO" id="GO:0016787">
    <property type="term" value="F:hydrolase activity"/>
    <property type="evidence" value="ECO:0007669"/>
    <property type="project" value="UniProtKB-KW"/>
</dbReference>
<gene>
    <name evidence="6" type="ORF">H8S01_00990</name>
</gene>
<evidence type="ECO:0000256" key="1">
    <source>
        <dbReference type="ARBA" id="ARBA00009865"/>
    </source>
</evidence>
<dbReference type="CDD" id="cd18617">
    <property type="entry name" value="GH43_XynB-like"/>
    <property type="match status" value="1"/>
</dbReference>
<organism evidence="6 7">
    <name type="scientific">Lachnospira hominis</name>
    <name type="common">ex Liu et al. 2021</name>
    <dbReference type="NCBI Taxonomy" id="2763051"/>
    <lineage>
        <taxon>Bacteria</taxon>
        <taxon>Bacillati</taxon>
        <taxon>Bacillota</taxon>
        <taxon>Clostridia</taxon>
        <taxon>Lachnospirales</taxon>
        <taxon>Lachnospiraceae</taxon>
        <taxon>Lachnospira</taxon>
    </lineage>
</organism>
<proteinExistence type="inferred from homology"/>
<dbReference type="RefSeq" id="WP_186835860.1">
    <property type="nucleotide sequence ID" value="NZ_JACOPD010000001.1"/>
</dbReference>
<dbReference type="Gene3D" id="2.115.10.20">
    <property type="entry name" value="Glycosyl hydrolase domain, family 43"/>
    <property type="match status" value="1"/>
</dbReference>
<evidence type="ECO:0000259" key="5">
    <source>
        <dbReference type="Pfam" id="PF17851"/>
    </source>
</evidence>
<evidence type="ECO:0000313" key="6">
    <source>
        <dbReference type="EMBL" id="MBC5679538.1"/>
    </source>
</evidence>
<name>A0ABR7FWE3_9FIRM</name>
<comment type="caution">
    <text evidence="6">The sequence shown here is derived from an EMBL/GenBank/DDBJ whole genome shotgun (WGS) entry which is preliminary data.</text>
</comment>
<comment type="similarity">
    <text evidence="1 4">Belongs to the glycosyl hydrolase 43 family.</text>
</comment>
<keyword evidence="2 4" id="KW-0378">Hydrolase</keyword>
<sequence>MLFKNPVIPGYNPDPSICRVGDDFYLVNSTFEFFPGVPIYHSRNLVNWELTGYCLNRRSQLELEGCRNSGGIYAPTIRYHKGMFYMITTNVTDKGNFVVHTDDINKDWSDPAWIDQGGIDPSLFWDDDDCCYYCSTGNLDGVRGIVAFKINPMTGEILSDKHLISTGCGGQCAEGPHIYKKDGWYYLMIAEGGTEYAHRETIQRSKNVFGPYTPCPHNPIISHKEYKKSEIQATGHADLVEDANGNWWLVFLGIRRFSHALLHNLGRETFLAPVTWNEDGWPVVGYNGNGTIELVMDAPLPGINEPETIANTITDDATGRPFLHADHSVNIDFHNDTLDKRLQFTRNPDMSHYIYDSKNGCLTLKGTDITLNEPGKSPTVLSFKQPEFTTSLKAVLKIKDSTAKRFGVAAYYNNDYHYEIYVGSDENGKYVGFYKHIHDMGAELAHIPISKEEENLNLLVKIDTDREKYTFSYALADTTNLNAKIAYHEIGSGLNAGLSTEGTRTMTFTGTLFSLFAENGKGTFETGVALTINPDVDYKL</sequence>
<dbReference type="SUPFAM" id="SSF75005">
    <property type="entry name" value="Arabinanase/levansucrase/invertase"/>
    <property type="match status" value="1"/>
</dbReference>
<protein>
    <submittedName>
        <fullName evidence="6">Glycoside hydrolase family 43 protein</fullName>
    </submittedName>
</protein>
<dbReference type="InterPro" id="IPR041542">
    <property type="entry name" value="GH43_C2"/>
</dbReference>
<dbReference type="InterPro" id="IPR051795">
    <property type="entry name" value="Glycosyl_Hydrlase_43"/>
</dbReference>
<dbReference type="Gene3D" id="2.60.120.200">
    <property type="match status" value="1"/>
</dbReference>
<keyword evidence="3 4" id="KW-0326">Glycosidase</keyword>
<dbReference type="InterPro" id="IPR013320">
    <property type="entry name" value="ConA-like_dom_sf"/>
</dbReference>
<feature type="domain" description="Beta-xylosidase C-terminal Concanavalin A-like" evidence="5">
    <location>
        <begin position="331"/>
        <end position="523"/>
    </location>
</feature>
<dbReference type="SUPFAM" id="SSF49899">
    <property type="entry name" value="Concanavalin A-like lectins/glucanases"/>
    <property type="match status" value="1"/>
</dbReference>
<dbReference type="InterPro" id="IPR006710">
    <property type="entry name" value="Glyco_hydro_43"/>
</dbReference>
<evidence type="ECO:0000256" key="4">
    <source>
        <dbReference type="RuleBase" id="RU361187"/>
    </source>
</evidence>
<evidence type="ECO:0000313" key="7">
    <source>
        <dbReference type="Proteomes" id="UP000628463"/>
    </source>
</evidence>